<dbReference type="Gene3D" id="3.90.226.10">
    <property type="entry name" value="2-enoyl-CoA Hydratase, Chain A, domain 1"/>
    <property type="match status" value="1"/>
</dbReference>
<protein>
    <submittedName>
        <fullName evidence="8">S41 family peptidase</fullName>
    </submittedName>
</protein>
<comment type="caution">
    <text evidence="8">The sequence shown here is derived from an EMBL/GenBank/DDBJ whole genome shotgun (WGS) entry which is preliminary data.</text>
</comment>
<dbReference type="EMBL" id="VBPB01000122">
    <property type="protein sequence ID" value="TMQ72089.1"/>
    <property type="molecule type" value="Genomic_DNA"/>
</dbReference>
<dbReference type="Gene3D" id="3.30.750.44">
    <property type="match status" value="1"/>
</dbReference>
<dbReference type="PANTHER" id="PTHR32060:SF30">
    <property type="entry name" value="CARBOXY-TERMINAL PROCESSING PROTEASE CTPA"/>
    <property type="match status" value="1"/>
</dbReference>
<dbReference type="CDD" id="cd07560">
    <property type="entry name" value="Peptidase_S41_CPP"/>
    <property type="match status" value="1"/>
</dbReference>
<dbReference type="PROSITE" id="PS50106">
    <property type="entry name" value="PDZ"/>
    <property type="match status" value="1"/>
</dbReference>
<evidence type="ECO:0000256" key="4">
    <source>
        <dbReference type="ARBA" id="ARBA00022825"/>
    </source>
</evidence>
<dbReference type="Pfam" id="PF17820">
    <property type="entry name" value="PDZ_6"/>
    <property type="match status" value="1"/>
</dbReference>
<feature type="region of interest" description="Disordered" evidence="6">
    <location>
        <begin position="344"/>
        <end position="382"/>
    </location>
</feature>
<evidence type="ECO:0000259" key="7">
    <source>
        <dbReference type="PROSITE" id="PS50106"/>
    </source>
</evidence>
<dbReference type="Gene3D" id="2.30.42.10">
    <property type="match status" value="1"/>
</dbReference>
<dbReference type="Pfam" id="PF03572">
    <property type="entry name" value="Peptidase_S41"/>
    <property type="match status" value="1"/>
</dbReference>
<dbReference type="GO" id="GO:0007165">
    <property type="term" value="P:signal transduction"/>
    <property type="evidence" value="ECO:0007669"/>
    <property type="project" value="TreeGrafter"/>
</dbReference>
<dbReference type="InterPro" id="IPR041489">
    <property type="entry name" value="PDZ_6"/>
</dbReference>
<dbReference type="Pfam" id="PF22694">
    <property type="entry name" value="CtpB_N-like"/>
    <property type="match status" value="1"/>
</dbReference>
<dbReference type="GO" id="GO:0030288">
    <property type="term" value="C:outer membrane-bounded periplasmic space"/>
    <property type="evidence" value="ECO:0007669"/>
    <property type="project" value="TreeGrafter"/>
</dbReference>
<proteinExistence type="inferred from homology"/>
<dbReference type="GO" id="GO:0006508">
    <property type="term" value="P:proteolysis"/>
    <property type="evidence" value="ECO:0007669"/>
    <property type="project" value="UniProtKB-KW"/>
</dbReference>
<accession>A0A538U8Q8</accession>
<keyword evidence="4 5" id="KW-0720">Serine protease</keyword>
<dbReference type="InterPro" id="IPR005151">
    <property type="entry name" value="Tail-specific_protease"/>
</dbReference>
<evidence type="ECO:0000256" key="6">
    <source>
        <dbReference type="SAM" id="MobiDB-lite"/>
    </source>
</evidence>
<evidence type="ECO:0000313" key="8">
    <source>
        <dbReference type="EMBL" id="TMQ72089.1"/>
    </source>
</evidence>
<dbReference type="InterPro" id="IPR055210">
    <property type="entry name" value="CtpA/B_N"/>
</dbReference>
<evidence type="ECO:0000313" key="9">
    <source>
        <dbReference type="Proteomes" id="UP000319771"/>
    </source>
</evidence>
<keyword evidence="3 5" id="KW-0378">Hydrolase</keyword>
<dbReference type="SUPFAM" id="SSF52096">
    <property type="entry name" value="ClpP/crotonase"/>
    <property type="match status" value="1"/>
</dbReference>
<comment type="similarity">
    <text evidence="1 5">Belongs to the peptidase S41A family.</text>
</comment>
<sequence>MTRRRIVLGVLLLLLFGLGWWVGRGSARAGDLYQNLDLFVEILNKVEQNYVDPVEPEKLVNGALHGMMRDLDPYSQFLDSHAYQNLQALTHGSFGGVGVEVSIRENHPTVISPIEGGPAWTLGVRSGDVIVKVDGQSTAGLNIDEVANLLRGPEGTHVTLSIHREGEPDDVEITVERRQIVTKSVRYAFVVDGGVGYLRLANFSETSGAEVRAALDRLKADGATRLVLDLRSNPGGLLDQAVSVAEQFVKQGTLVVATRGRAQGQDHQFYATQGHPLLDWPMVVLVDGASASASEIVAGSLQDLDRALLVGATTFGKGLVQSLYPLNGKTVALKLTTARYYTPSGRSINKSQKRTPDLEDDGGEAASTTATPAPGDSAKRSYHTAAGRLVYGGGGIRPDVEMPRDSLPPLANRVEGRGLPFRFANRWVNTHPGWTLDQPPTPVLWQDFAAFLTAEKVPFTEAEMSGERPVLERAIRRELARRLGGDAAAARVALEGDPAFARALAVLGRSRAPRDVFAAATLPAGPARAATPRREPATAR</sequence>
<evidence type="ECO:0000256" key="5">
    <source>
        <dbReference type="RuleBase" id="RU004404"/>
    </source>
</evidence>
<evidence type="ECO:0000256" key="2">
    <source>
        <dbReference type="ARBA" id="ARBA00022670"/>
    </source>
</evidence>
<evidence type="ECO:0000256" key="1">
    <source>
        <dbReference type="ARBA" id="ARBA00009179"/>
    </source>
</evidence>
<dbReference type="GO" id="GO:0004175">
    <property type="term" value="F:endopeptidase activity"/>
    <property type="evidence" value="ECO:0007669"/>
    <property type="project" value="TreeGrafter"/>
</dbReference>
<dbReference type="InterPro" id="IPR004447">
    <property type="entry name" value="Peptidase_S41A"/>
</dbReference>
<dbReference type="SMART" id="SM00245">
    <property type="entry name" value="TSPc"/>
    <property type="match status" value="1"/>
</dbReference>
<dbReference type="InterPro" id="IPR001478">
    <property type="entry name" value="PDZ"/>
</dbReference>
<organism evidence="8 9">
    <name type="scientific">Eiseniibacteriota bacterium</name>
    <dbReference type="NCBI Taxonomy" id="2212470"/>
    <lineage>
        <taxon>Bacteria</taxon>
        <taxon>Candidatus Eiseniibacteriota</taxon>
    </lineage>
</organism>
<reference evidence="8 9" key="1">
    <citation type="journal article" date="2019" name="Nat. Microbiol.">
        <title>Mediterranean grassland soil C-N compound turnover is dependent on rainfall and depth, and is mediated by genomically divergent microorganisms.</title>
        <authorList>
            <person name="Diamond S."/>
            <person name="Andeer P.F."/>
            <person name="Li Z."/>
            <person name="Crits-Christoph A."/>
            <person name="Burstein D."/>
            <person name="Anantharaman K."/>
            <person name="Lane K.R."/>
            <person name="Thomas B.C."/>
            <person name="Pan C."/>
            <person name="Northen T.R."/>
            <person name="Banfield J.F."/>
        </authorList>
    </citation>
    <scope>NUCLEOTIDE SEQUENCE [LARGE SCALE GENOMIC DNA]</scope>
    <source>
        <strain evidence="8">WS_11</strain>
    </source>
</reference>
<dbReference type="GO" id="GO:0008236">
    <property type="term" value="F:serine-type peptidase activity"/>
    <property type="evidence" value="ECO:0007669"/>
    <property type="project" value="UniProtKB-KW"/>
</dbReference>
<dbReference type="InterPro" id="IPR029045">
    <property type="entry name" value="ClpP/crotonase-like_dom_sf"/>
</dbReference>
<dbReference type="NCBIfam" id="TIGR00225">
    <property type="entry name" value="prc"/>
    <property type="match status" value="1"/>
</dbReference>
<dbReference type="InterPro" id="IPR036034">
    <property type="entry name" value="PDZ_sf"/>
</dbReference>
<dbReference type="SMART" id="SM00228">
    <property type="entry name" value="PDZ"/>
    <property type="match status" value="1"/>
</dbReference>
<dbReference type="PANTHER" id="PTHR32060">
    <property type="entry name" value="TAIL-SPECIFIC PROTEASE"/>
    <property type="match status" value="1"/>
</dbReference>
<dbReference type="AlphaFoldDB" id="A0A538U8Q8"/>
<feature type="domain" description="PDZ" evidence="7">
    <location>
        <begin position="86"/>
        <end position="151"/>
    </location>
</feature>
<evidence type="ECO:0000256" key="3">
    <source>
        <dbReference type="ARBA" id="ARBA00022801"/>
    </source>
</evidence>
<dbReference type="SUPFAM" id="SSF50156">
    <property type="entry name" value="PDZ domain-like"/>
    <property type="match status" value="1"/>
</dbReference>
<gene>
    <name evidence="8" type="ORF">E6K81_08425</name>
</gene>
<dbReference type="FunFam" id="2.30.42.10:FF:000063">
    <property type="entry name" value="Peptidase, S41 family"/>
    <property type="match status" value="1"/>
</dbReference>
<dbReference type="Proteomes" id="UP000319771">
    <property type="component" value="Unassembled WGS sequence"/>
</dbReference>
<dbReference type="CDD" id="cd06782">
    <property type="entry name" value="cpPDZ_CPP-like"/>
    <property type="match status" value="1"/>
</dbReference>
<keyword evidence="2 5" id="KW-0645">Protease</keyword>
<name>A0A538U8Q8_UNCEI</name>